<protein>
    <recommendedName>
        <fullName evidence="7">BHLH domain-containing protein</fullName>
    </recommendedName>
</protein>
<dbReference type="Pfam" id="PF00010">
    <property type="entry name" value="HLH"/>
    <property type="match status" value="1"/>
</dbReference>
<reference evidence="8" key="1">
    <citation type="journal article" date="2010" name="Science">
        <title>Plasticity of animal genome architecture unmasked by rapid evolution of a pelagic tunicate.</title>
        <authorList>
            <person name="Denoeud F."/>
            <person name="Henriet S."/>
            <person name="Mungpakdee S."/>
            <person name="Aury J.M."/>
            <person name="Da Silva C."/>
            <person name="Brinkmann H."/>
            <person name="Mikhaleva J."/>
            <person name="Olsen L.C."/>
            <person name="Jubin C."/>
            <person name="Canestro C."/>
            <person name="Bouquet J.M."/>
            <person name="Danks G."/>
            <person name="Poulain J."/>
            <person name="Campsteijn C."/>
            <person name="Adamski M."/>
            <person name="Cross I."/>
            <person name="Yadetie F."/>
            <person name="Muffato M."/>
            <person name="Louis A."/>
            <person name="Butcher S."/>
            <person name="Tsagkogeorga G."/>
            <person name="Konrad A."/>
            <person name="Singh S."/>
            <person name="Jensen M.F."/>
            <person name="Cong E.H."/>
            <person name="Eikeseth-Otteraa H."/>
            <person name="Noel B."/>
            <person name="Anthouard V."/>
            <person name="Porcel B.M."/>
            <person name="Kachouri-Lafond R."/>
            <person name="Nishino A."/>
            <person name="Ugolini M."/>
            <person name="Chourrout P."/>
            <person name="Nishida H."/>
            <person name="Aasland R."/>
            <person name="Huzurbazar S."/>
            <person name="Westhof E."/>
            <person name="Delsuc F."/>
            <person name="Lehrach H."/>
            <person name="Reinhardt R."/>
            <person name="Weissenbach J."/>
            <person name="Roy S.W."/>
            <person name="Artiguenave F."/>
            <person name="Postlethwait J.H."/>
            <person name="Manak J.R."/>
            <person name="Thompson E.M."/>
            <person name="Jaillon O."/>
            <person name="Du Pasquier L."/>
            <person name="Boudinot P."/>
            <person name="Liberles D.A."/>
            <person name="Volff J.N."/>
            <person name="Philippe H."/>
            <person name="Lenhard B."/>
            <person name="Roest Crollius H."/>
            <person name="Wincker P."/>
            <person name="Chourrout D."/>
        </authorList>
    </citation>
    <scope>NUCLEOTIDE SEQUENCE [LARGE SCALE GENOMIC DNA]</scope>
</reference>
<dbReference type="PROSITE" id="PS50888">
    <property type="entry name" value="BHLH"/>
    <property type="match status" value="1"/>
</dbReference>
<evidence type="ECO:0000256" key="6">
    <source>
        <dbReference type="SAM" id="MobiDB-lite"/>
    </source>
</evidence>
<dbReference type="EMBL" id="FN653017">
    <property type="protein sequence ID" value="CBY21566.1"/>
    <property type="molecule type" value="Genomic_DNA"/>
</dbReference>
<evidence type="ECO:0000256" key="4">
    <source>
        <dbReference type="ARBA" id="ARBA00023163"/>
    </source>
</evidence>
<dbReference type="Proteomes" id="UP000011014">
    <property type="component" value="Unassembled WGS sequence"/>
</dbReference>
<feature type="domain" description="BHLH" evidence="7">
    <location>
        <begin position="34"/>
        <end position="93"/>
    </location>
</feature>
<feature type="region of interest" description="Disordered" evidence="6">
    <location>
        <begin position="1"/>
        <end position="21"/>
    </location>
</feature>
<evidence type="ECO:0000313" key="8">
    <source>
        <dbReference type="EMBL" id="CBY21566.1"/>
    </source>
</evidence>
<dbReference type="GO" id="GO:0000978">
    <property type="term" value="F:RNA polymerase II cis-regulatory region sequence-specific DNA binding"/>
    <property type="evidence" value="ECO:0007669"/>
    <property type="project" value="TreeGrafter"/>
</dbReference>
<dbReference type="Proteomes" id="UP000001307">
    <property type="component" value="Unassembled WGS sequence"/>
</dbReference>
<evidence type="ECO:0000313" key="9">
    <source>
        <dbReference type="EMBL" id="CBY40517.1"/>
    </source>
</evidence>
<evidence type="ECO:0000313" key="10">
    <source>
        <dbReference type="Proteomes" id="UP000001307"/>
    </source>
</evidence>
<evidence type="ECO:0000256" key="1">
    <source>
        <dbReference type="ARBA" id="ARBA00004123"/>
    </source>
</evidence>
<dbReference type="GO" id="GO:0046983">
    <property type="term" value="F:protein dimerization activity"/>
    <property type="evidence" value="ECO:0007669"/>
    <property type="project" value="InterPro"/>
</dbReference>
<dbReference type="SMART" id="SM00353">
    <property type="entry name" value="HLH"/>
    <property type="match status" value="1"/>
</dbReference>
<dbReference type="PANTHER" id="PTHR15741:SF25">
    <property type="entry name" value="MAX-LIKE PROTEIN X"/>
    <property type="match status" value="1"/>
</dbReference>
<dbReference type="Gene3D" id="4.10.280.10">
    <property type="entry name" value="Helix-loop-helix DNA-binding domain"/>
    <property type="match status" value="1"/>
</dbReference>
<dbReference type="SUPFAM" id="SSF47459">
    <property type="entry name" value="HLH, helix-loop-helix DNA-binding domain"/>
    <property type="match status" value="1"/>
</dbReference>
<keyword evidence="5" id="KW-0539">Nucleus</keyword>
<dbReference type="PANTHER" id="PTHR15741">
    <property type="entry name" value="BASIC HELIX-LOOP-HELIX ZIP TRANSCRIPTION FACTOR"/>
    <property type="match status" value="1"/>
</dbReference>
<feature type="compositionally biased region" description="Polar residues" evidence="6">
    <location>
        <begin position="227"/>
        <end position="237"/>
    </location>
</feature>
<keyword evidence="3" id="KW-0238">DNA-binding</keyword>
<dbReference type="FunCoup" id="E4WUN5">
    <property type="interactions" value="2"/>
</dbReference>
<dbReference type="InterPro" id="IPR036638">
    <property type="entry name" value="HLH_DNA-bd_sf"/>
</dbReference>
<gene>
    <name evidence="8" type="ORF">GSOID_T00009338001</name>
    <name evidence="9" type="ORF">GSOID_T00022532001</name>
</gene>
<dbReference type="InterPro" id="IPR011598">
    <property type="entry name" value="bHLH_dom"/>
</dbReference>
<dbReference type="InterPro" id="IPR052207">
    <property type="entry name" value="Max-like/E-box_TFs"/>
</dbReference>
<evidence type="ECO:0000256" key="5">
    <source>
        <dbReference type="ARBA" id="ARBA00023242"/>
    </source>
</evidence>
<dbReference type="OrthoDB" id="5778525at2759"/>
<dbReference type="EMBL" id="FN655965">
    <property type="protein sequence ID" value="CBY40517.1"/>
    <property type="molecule type" value="Genomic_DNA"/>
</dbReference>
<comment type="subcellular location">
    <subcellularLocation>
        <location evidence="1">Nucleus</location>
    </subcellularLocation>
</comment>
<proteinExistence type="predicted"/>
<feature type="compositionally biased region" description="Basic and acidic residues" evidence="6">
    <location>
        <begin position="1"/>
        <end position="12"/>
    </location>
</feature>
<sequence>MDHIPVNDKDMQQDEAGSGDENMELGHLLTREMARKQAHTAAEKKRRDAIRRGYDDLGVLVPACVEAGKNQLSTTKLSKATILSKTIDYIEQIKEEEAEQQEQLNKLQYEAQGQKIVLQNYETMIKNQRLNPSQQSISTNDQVKVNYFKSLCDELFKSFDAEVDCKNFETLSRGMLHWSERHCQREHFSHIFNNIAFQSHLELTPQVGNRQNGVMQERSEFRGGQPGQQYYVASNRR</sequence>
<keyword evidence="2" id="KW-0805">Transcription regulation</keyword>
<dbReference type="AlphaFoldDB" id="E4WUN5"/>
<evidence type="ECO:0000256" key="3">
    <source>
        <dbReference type="ARBA" id="ARBA00023125"/>
    </source>
</evidence>
<feature type="region of interest" description="Disordered" evidence="6">
    <location>
        <begin position="216"/>
        <end position="237"/>
    </location>
</feature>
<name>E4WUN5_OIKDI</name>
<accession>E4WUN5</accession>
<organism evidence="8">
    <name type="scientific">Oikopleura dioica</name>
    <name type="common">Tunicate</name>
    <dbReference type="NCBI Taxonomy" id="34765"/>
    <lineage>
        <taxon>Eukaryota</taxon>
        <taxon>Metazoa</taxon>
        <taxon>Chordata</taxon>
        <taxon>Tunicata</taxon>
        <taxon>Appendicularia</taxon>
        <taxon>Copelata</taxon>
        <taxon>Oikopleuridae</taxon>
        <taxon>Oikopleura</taxon>
    </lineage>
</organism>
<keyword evidence="4" id="KW-0804">Transcription</keyword>
<keyword evidence="10" id="KW-1185">Reference proteome</keyword>
<evidence type="ECO:0000256" key="2">
    <source>
        <dbReference type="ARBA" id="ARBA00023015"/>
    </source>
</evidence>
<dbReference type="GO" id="GO:0000981">
    <property type="term" value="F:DNA-binding transcription factor activity, RNA polymerase II-specific"/>
    <property type="evidence" value="ECO:0007669"/>
    <property type="project" value="TreeGrafter"/>
</dbReference>
<dbReference type="GO" id="GO:0005634">
    <property type="term" value="C:nucleus"/>
    <property type="evidence" value="ECO:0007669"/>
    <property type="project" value="UniProtKB-SubCell"/>
</dbReference>
<dbReference type="InParanoid" id="E4WUN5"/>
<evidence type="ECO:0000259" key="7">
    <source>
        <dbReference type="PROSITE" id="PS50888"/>
    </source>
</evidence>